<sequence length="73" mass="8284">MHLPHHQDMLRNASKYGGVDAVTELIRKENPSALHVEQGDDETLSSRVFQHQPMRNEPAKGFIRFYDPVKAAA</sequence>
<keyword evidence="2" id="KW-1185">Reference proteome</keyword>
<comment type="caution">
    <text evidence="1">The sequence shown here is derived from an EMBL/GenBank/DDBJ whole genome shotgun (WGS) entry which is preliminary data.</text>
</comment>
<reference evidence="1 2" key="1">
    <citation type="journal article" date="2022" name="Arch. Microbiol.">
        <title>Paraburkholderia bengalensis sp. nov. isolated from roots of Oryza sativa, IR64.</title>
        <authorList>
            <person name="Nag P."/>
            <person name="Mondal N."/>
            <person name="Sarkar J."/>
            <person name="Das S."/>
        </authorList>
    </citation>
    <scope>NUCLEOTIDE SEQUENCE [LARGE SCALE GENOMIC DNA]</scope>
    <source>
        <strain evidence="1 2">IR64_4_BI</strain>
    </source>
</reference>
<dbReference type="Proteomes" id="UP001386437">
    <property type="component" value="Unassembled WGS sequence"/>
</dbReference>
<gene>
    <name evidence="1" type="ORF">H3V53_13915</name>
</gene>
<evidence type="ECO:0000313" key="1">
    <source>
        <dbReference type="EMBL" id="MEI5998261.1"/>
    </source>
</evidence>
<proteinExistence type="predicted"/>
<accession>A0ABU8IRT4</accession>
<dbReference type="RefSeq" id="WP_336598442.1">
    <property type="nucleotide sequence ID" value="NZ_JACFYJ010000019.1"/>
</dbReference>
<name>A0ABU8IRT4_9BURK</name>
<organism evidence="1 2">
    <name type="scientific">Paraburkholderia bengalensis</name>
    <dbReference type="NCBI Taxonomy" id="2747562"/>
    <lineage>
        <taxon>Bacteria</taxon>
        <taxon>Pseudomonadati</taxon>
        <taxon>Pseudomonadota</taxon>
        <taxon>Betaproteobacteria</taxon>
        <taxon>Burkholderiales</taxon>
        <taxon>Burkholderiaceae</taxon>
        <taxon>Paraburkholderia</taxon>
    </lineage>
</organism>
<dbReference type="EMBL" id="JACFYJ010000019">
    <property type="protein sequence ID" value="MEI5998261.1"/>
    <property type="molecule type" value="Genomic_DNA"/>
</dbReference>
<protein>
    <submittedName>
        <fullName evidence="1">Uncharacterized protein</fullName>
    </submittedName>
</protein>
<evidence type="ECO:0000313" key="2">
    <source>
        <dbReference type="Proteomes" id="UP001386437"/>
    </source>
</evidence>